<gene>
    <name evidence="2" type="ORF">SAMN05421630_11543</name>
</gene>
<dbReference type="EMBL" id="FMZE01000015">
    <property type="protein sequence ID" value="SDD95961.1"/>
    <property type="molecule type" value="Genomic_DNA"/>
</dbReference>
<dbReference type="STRING" id="530584.SAMN05421630_11543"/>
<feature type="region of interest" description="Disordered" evidence="1">
    <location>
        <begin position="1"/>
        <end position="31"/>
    </location>
</feature>
<organism evidence="2 3">
    <name type="scientific">Prauserella marina</name>
    <dbReference type="NCBI Taxonomy" id="530584"/>
    <lineage>
        <taxon>Bacteria</taxon>
        <taxon>Bacillati</taxon>
        <taxon>Actinomycetota</taxon>
        <taxon>Actinomycetes</taxon>
        <taxon>Pseudonocardiales</taxon>
        <taxon>Pseudonocardiaceae</taxon>
        <taxon>Prauserella</taxon>
    </lineage>
</organism>
<protein>
    <submittedName>
        <fullName evidence="2">Uncharacterized protein</fullName>
    </submittedName>
</protein>
<accession>A0A1G6Z083</accession>
<reference evidence="2 3" key="1">
    <citation type="submission" date="2016-10" db="EMBL/GenBank/DDBJ databases">
        <authorList>
            <person name="de Groot N.N."/>
        </authorList>
    </citation>
    <scope>NUCLEOTIDE SEQUENCE [LARGE SCALE GENOMIC DNA]</scope>
    <source>
        <strain evidence="2 3">CGMCC 4.5506</strain>
    </source>
</reference>
<dbReference type="AlphaFoldDB" id="A0A1G6Z083"/>
<evidence type="ECO:0000313" key="2">
    <source>
        <dbReference type="EMBL" id="SDD95961.1"/>
    </source>
</evidence>
<evidence type="ECO:0000256" key="1">
    <source>
        <dbReference type="SAM" id="MobiDB-lite"/>
    </source>
</evidence>
<evidence type="ECO:0000313" key="3">
    <source>
        <dbReference type="Proteomes" id="UP000199494"/>
    </source>
</evidence>
<keyword evidence="3" id="KW-1185">Reference proteome</keyword>
<proteinExistence type="predicted"/>
<dbReference type="Proteomes" id="UP000199494">
    <property type="component" value="Unassembled WGS sequence"/>
</dbReference>
<dbReference type="RefSeq" id="WP_143021479.1">
    <property type="nucleotide sequence ID" value="NZ_CP016354.1"/>
</dbReference>
<name>A0A1G6Z083_9PSEU</name>
<sequence length="117" mass="12932">MTSIISSGNAQASGARSWKPRPSRPSSVDPTAPELLAMASGTCQDWRSEPTIRDLRAADREVPALLAEFGALYMEQLSQLEIEGRLARATDNREWSDEVEQRIYDVWDSVGHLSIGT</sequence>
<feature type="compositionally biased region" description="Polar residues" evidence="1">
    <location>
        <begin position="1"/>
        <end position="14"/>
    </location>
</feature>